<dbReference type="KEGG" id="lenr:94171401"/>
<dbReference type="Gene3D" id="3.40.30.10">
    <property type="entry name" value="Glutaredoxin"/>
    <property type="match status" value="1"/>
</dbReference>
<dbReference type="Proteomes" id="UP000674179">
    <property type="component" value="Chromosome 29"/>
</dbReference>
<proteinExistence type="predicted"/>
<protein>
    <recommendedName>
        <fullName evidence="1">Thioredoxin domain-containing protein</fullName>
    </recommendedName>
</protein>
<dbReference type="InterPro" id="IPR012336">
    <property type="entry name" value="Thioredoxin-like_fold"/>
</dbReference>
<dbReference type="PANTHER" id="PTHR46472">
    <property type="entry name" value="NUCLEOREDOXIN"/>
    <property type="match status" value="1"/>
</dbReference>
<evidence type="ECO:0000313" key="3">
    <source>
        <dbReference type="Proteomes" id="UP000674179"/>
    </source>
</evidence>
<dbReference type="GO" id="GO:0005634">
    <property type="term" value="C:nucleus"/>
    <property type="evidence" value="ECO:0007669"/>
    <property type="project" value="TreeGrafter"/>
</dbReference>
<dbReference type="InterPro" id="IPR013766">
    <property type="entry name" value="Thioredoxin_domain"/>
</dbReference>
<evidence type="ECO:0000313" key="2">
    <source>
        <dbReference type="EMBL" id="KAG5474069.1"/>
    </source>
</evidence>
<dbReference type="GO" id="GO:0030178">
    <property type="term" value="P:negative regulation of Wnt signaling pathway"/>
    <property type="evidence" value="ECO:0007669"/>
    <property type="project" value="TreeGrafter"/>
</dbReference>
<organism evidence="2 3">
    <name type="scientific">Leishmania enriettii</name>
    <dbReference type="NCBI Taxonomy" id="5663"/>
    <lineage>
        <taxon>Eukaryota</taxon>
        <taxon>Discoba</taxon>
        <taxon>Euglenozoa</taxon>
        <taxon>Kinetoplastea</taxon>
        <taxon>Metakinetoplastina</taxon>
        <taxon>Trypanosomatida</taxon>
        <taxon>Trypanosomatidae</taxon>
        <taxon>Leishmaniinae</taxon>
        <taxon>Leishmania</taxon>
    </lineage>
</organism>
<dbReference type="InterPro" id="IPR036249">
    <property type="entry name" value="Thioredoxin-like_sf"/>
</dbReference>
<dbReference type="SUPFAM" id="SSF52833">
    <property type="entry name" value="Thioredoxin-like"/>
    <property type="match status" value="1"/>
</dbReference>
<dbReference type="GO" id="GO:0004791">
    <property type="term" value="F:thioredoxin-disulfide reductase (NADPH) activity"/>
    <property type="evidence" value="ECO:0007669"/>
    <property type="project" value="InterPro"/>
</dbReference>
<dbReference type="CDD" id="cd03009">
    <property type="entry name" value="TryX_like_TryX_NRX"/>
    <property type="match status" value="1"/>
</dbReference>
<dbReference type="PANTHER" id="PTHR46472:SF1">
    <property type="entry name" value="NUCLEOREDOXIN"/>
    <property type="match status" value="1"/>
</dbReference>
<dbReference type="GO" id="GO:0031397">
    <property type="term" value="P:negative regulation of protein ubiquitination"/>
    <property type="evidence" value="ECO:0007669"/>
    <property type="project" value="TreeGrafter"/>
</dbReference>
<comment type="caution">
    <text evidence="2">The sequence shown here is derived from an EMBL/GenBank/DDBJ whole genome shotgun (WGS) entry which is preliminary data.</text>
</comment>
<dbReference type="RefSeq" id="XP_067691262.1">
    <property type="nucleotide sequence ID" value="XM_067835891.1"/>
</dbReference>
<feature type="domain" description="Thioredoxin" evidence="1">
    <location>
        <begin position="2"/>
        <end position="144"/>
    </location>
</feature>
<dbReference type="OrthoDB" id="409136at2759"/>
<dbReference type="InterPro" id="IPR045870">
    <property type="entry name" value="TryX_NRX_thioredoxin_dom"/>
</dbReference>
<dbReference type="PROSITE" id="PS51352">
    <property type="entry name" value="THIOREDOXIN_2"/>
    <property type="match status" value="1"/>
</dbReference>
<dbReference type="Pfam" id="PF13905">
    <property type="entry name" value="Thioredoxin_8"/>
    <property type="match status" value="1"/>
</dbReference>
<sequence>MSGLSKYLGELAKLQNQDTEVDVSSLSGKLVFFYFSASWCPPCRGFTPQLAEFYNKHSGPRNFEVVLATWDEDKDDFTTYYAKMPWLAIPFSNRSLVETLSKEFEVTSIPTMIGIDADSGEVVTRSARHALTMDPEGEKFPWRD</sequence>
<gene>
    <name evidence="2" type="ORF">CUR178_04180</name>
</gene>
<keyword evidence="3" id="KW-1185">Reference proteome</keyword>
<name>A0A836GKL8_LEIEN</name>
<dbReference type="EMBL" id="JAFHKP010000029">
    <property type="protein sequence ID" value="KAG5474069.1"/>
    <property type="molecule type" value="Genomic_DNA"/>
</dbReference>
<dbReference type="GeneID" id="94171401"/>
<dbReference type="AlphaFoldDB" id="A0A836GKL8"/>
<evidence type="ECO:0000259" key="1">
    <source>
        <dbReference type="PROSITE" id="PS51352"/>
    </source>
</evidence>
<accession>A0A836GKL8</accession>
<reference evidence="2 3" key="1">
    <citation type="submission" date="2021-02" db="EMBL/GenBank/DDBJ databases">
        <title>Leishmania (Mundinia) enrietti genome sequencing and assembly.</title>
        <authorList>
            <person name="Almutairi H."/>
            <person name="Gatherer D."/>
        </authorList>
    </citation>
    <scope>NUCLEOTIDE SEQUENCE [LARGE SCALE GENOMIC DNA]</scope>
    <source>
        <strain evidence="2">CUR178</strain>
    </source>
</reference>